<keyword evidence="2" id="KW-0695">RNA-directed DNA polymerase</keyword>
<proteinExistence type="predicted"/>
<evidence type="ECO:0000313" key="2">
    <source>
        <dbReference type="EMBL" id="KAA3486868.1"/>
    </source>
</evidence>
<dbReference type="GO" id="GO:0003964">
    <property type="term" value="F:RNA-directed DNA polymerase activity"/>
    <property type="evidence" value="ECO:0007669"/>
    <property type="project" value="UniProtKB-KW"/>
</dbReference>
<evidence type="ECO:0000313" key="3">
    <source>
        <dbReference type="Proteomes" id="UP000325315"/>
    </source>
</evidence>
<dbReference type="OrthoDB" id="1935929at2759"/>
<evidence type="ECO:0000256" key="1">
    <source>
        <dbReference type="SAM" id="Coils"/>
    </source>
</evidence>
<sequence length="289" mass="33984">METKIDKQCMEKVRRSYGFSNGIEIEAEGSRGGICLVWKEDIKVTLRSFSKNHIDVMVKEENTNVEWRFIGFYGSPYINCKNDSWTLLRKLGEDQSHPWQVKENFNEIMYTFEKVGGTPRDERKIEAFQETLEDCQLEDIGYSGVWFTWERGNFAETNIKERLERGVVNENWKSLFPTAVFTIYPSKNIYVGNSQFKFEAWWTTEESLEEEIKASWESTIGTILEKLEKLQENLKESAGSIKKEREGLKRKLTKELEMLMAKKRDDDTIAKIIKTKVDLNMEIDRDEIY</sequence>
<accession>A0A5B6WZE1</accession>
<dbReference type="Gene3D" id="3.60.10.10">
    <property type="entry name" value="Endonuclease/exonuclease/phosphatase"/>
    <property type="match status" value="1"/>
</dbReference>
<reference evidence="3" key="1">
    <citation type="journal article" date="2019" name="Plant Biotechnol. J.">
        <title>Genome sequencing of the Australian wild diploid species Gossypium australe highlights disease resistance and delayed gland morphogenesis.</title>
        <authorList>
            <person name="Cai Y."/>
            <person name="Cai X."/>
            <person name="Wang Q."/>
            <person name="Wang P."/>
            <person name="Zhang Y."/>
            <person name="Cai C."/>
            <person name="Xu Y."/>
            <person name="Wang K."/>
            <person name="Zhou Z."/>
            <person name="Wang C."/>
            <person name="Geng S."/>
            <person name="Li B."/>
            <person name="Dong Q."/>
            <person name="Hou Y."/>
            <person name="Wang H."/>
            <person name="Ai P."/>
            <person name="Liu Z."/>
            <person name="Yi F."/>
            <person name="Sun M."/>
            <person name="An G."/>
            <person name="Cheng J."/>
            <person name="Zhang Y."/>
            <person name="Shi Q."/>
            <person name="Xie Y."/>
            <person name="Shi X."/>
            <person name="Chang Y."/>
            <person name="Huang F."/>
            <person name="Chen Y."/>
            <person name="Hong S."/>
            <person name="Mi L."/>
            <person name="Sun Q."/>
            <person name="Zhang L."/>
            <person name="Zhou B."/>
            <person name="Peng R."/>
            <person name="Zhang X."/>
            <person name="Liu F."/>
        </authorList>
    </citation>
    <scope>NUCLEOTIDE SEQUENCE [LARGE SCALE GENOMIC DNA]</scope>
    <source>
        <strain evidence="3">cv. PA1801</strain>
    </source>
</reference>
<protein>
    <submittedName>
        <fullName evidence="2">Reverse transcriptase</fullName>
    </submittedName>
</protein>
<comment type="caution">
    <text evidence="2">The sequence shown here is derived from an EMBL/GenBank/DDBJ whole genome shotgun (WGS) entry which is preliminary data.</text>
</comment>
<name>A0A5B6WZE1_9ROSI</name>
<dbReference type="SUPFAM" id="SSF56219">
    <property type="entry name" value="DNase I-like"/>
    <property type="match status" value="1"/>
</dbReference>
<dbReference type="PANTHER" id="PTHR35218:SF9">
    <property type="entry name" value="ENDONUCLEASE_EXONUCLEASE_PHOSPHATASE DOMAIN-CONTAINING PROTEIN"/>
    <property type="match status" value="1"/>
</dbReference>
<gene>
    <name evidence="2" type="ORF">EPI10_030739</name>
</gene>
<organism evidence="2 3">
    <name type="scientific">Gossypium australe</name>
    <dbReference type="NCBI Taxonomy" id="47621"/>
    <lineage>
        <taxon>Eukaryota</taxon>
        <taxon>Viridiplantae</taxon>
        <taxon>Streptophyta</taxon>
        <taxon>Embryophyta</taxon>
        <taxon>Tracheophyta</taxon>
        <taxon>Spermatophyta</taxon>
        <taxon>Magnoliopsida</taxon>
        <taxon>eudicotyledons</taxon>
        <taxon>Gunneridae</taxon>
        <taxon>Pentapetalae</taxon>
        <taxon>rosids</taxon>
        <taxon>malvids</taxon>
        <taxon>Malvales</taxon>
        <taxon>Malvaceae</taxon>
        <taxon>Malvoideae</taxon>
        <taxon>Gossypium</taxon>
    </lineage>
</organism>
<dbReference type="Proteomes" id="UP000325315">
    <property type="component" value="Unassembled WGS sequence"/>
</dbReference>
<keyword evidence="1" id="KW-0175">Coiled coil</keyword>
<dbReference type="InterPro" id="IPR036691">
    <property type="entry name" value="Endo/exonu/phosph_ase_sf"/>
</dbReference>
<keyword evidence="3" id="KW-1185">Reference proteome</keyword>
<keyword evidence="2" id="KW-0808">Transferase</keyword>
<dbReference type="PANTHER" id="PTHR35218">
    <property type="entry name" value="RNASE H DOMAIN-CONTAINING PROTEIN"/>
    <property type="match status" value="1"/>
</dbReference>
<keyword evidence="2" id="KW-0548">Nucleotidyltransferase</keyword>
<dbReference type="EMBL" id="SMMG02000001">
    <property type="protein sequence ID" value="KAA3486868.1"/>
    <property type="molecule type" value="Genomic_DNA"/>
</dbReference>
<dbReference type="AlphaFoldDB" id="A0A5B6WZE1"/>
<feature type="coiled-coil region" evidence="1">
    <location>
        <begin position="213"/>
        <end position="251"/>
    </location>
</feature>